<sequence length="108" mass="12354">MTLAEGKKVKVYKDRLRDQLSTVGWEYPRVIDMDWKVCNVLETNEGKESGAVAEIHLDTIATESCDMERVSFQCDVNQLQASNYFLVIFDLLWTFKEAQNSVQNLASS</sequence>
<organism evidence="1 2">
    <name type="scientific">Ascaris lumbricoides</name>
    <name type="common">Giant roundworm</name>
    <dbReference type="NCBI Taxonomy" id="6252"/>
    <lineage>
        <taxon>Eukaryota</taxon>
        <taxon>Metazoa</taxon>
        <taxon>Ecdysozoa</taxon>
        <taxon>Nematoda</taxon>
        <taxon>Chromadorea</taxon>
        <taxon>Rhabditida</taxon>
        <taxon>Spirurina</taxon>
        <taxon>Ascaridomorpha</taxon>
        <taxon>Ascaridoidea</taxon>
        <taxon>Ascarididae</taxon>
        <taxon>Ascaris</taxon>
    </lineage>
</organism>
<dbReference type="AlphaFoldDB" id="A0A0M3IGY9"/>
<proteinExistence type="predicted"/>
<accession>A0A0M3IGY9</accession>
<protein>
    <submittedName>
        <fullName evidence="2">COMM domain-containing protein</fullName>
    </submittedName>
</protein>
<keyword evidence="1" id="KW-1185">Reference proteome</keyword>
<dbReference type="WBParaSite" id="ALUE_0001762001-mRNA-1">
    <property type="protein sequence ID" value="ALUE_0001762001-mRNA-1"/>
    <property type="gene ID" value="ALUE_0001762001"/>
</dbReference>
<dbReference type="Proteomes" id="UP000036681">
    <property type="component" value="Unplaced"/>
</dbReference>
<evidence type="ECO:0000313" key="1">
    <source>
        <dbReference type="Proteomes" id="UP000036681"/>
    </source>
</evidence>
<name>A0A0M3IGY9_ASCLU</name>
<evidence type="ECO:0000313" key="2">
    <source>
        <dbReference type="WBParaSite" id="ALUE_0001762001-mRNA-1"/>
    </source>
</evidence>
<reference evidence="2" key="1">
    <citation type="submission" date="2017-02" db="UniProtKB">
        <authorList>
            <consortium name="WormBaseParasite"/>
        </authorList>
    </citation>
    <scope>IDENTIFICATION</scope>
</reference>